<dbReference type="Proteomes" id="UP000887320">
    <property type="component" value="Unassembled WGS sequence"/>
</dbReference>
<evidence type="ECO:0008006" key="3">
    <source>
        <dbReference type="Google" id="ProtNLM"/>
    </source>
</evidence>
<gene>
    <name evidence="1" type="ORF">KW868_04775</name>
</gene>
<organism evidence="1 2">
    <name type="scientific">Acinetobacter guillouiae</name>
    <name type="common">Acinetobacter genomosp. 11</name>
    <dbReference type="NCBI Taxonomy" id="106649"/>
    <lineage>
        <taxon>Bacteria</taxon>
        <taxon>Pseudomonadati</taxon>
        <taxon>Pseudomonadota</taxon>
        <taxon>Gammaproteobacteria</taxon>
        <taxon>Moraxellales</taxon>
        <taxon>Moraxellaceae</taxon>
        <taxon>Acinetobacter</taxon>
    </lineage>
</organism>
<protein>
    <recommendedName>
        <fullName evidence="3">SMI1/KNR4 family protein</fullName>
    </recommendedName>
</protein>
<evidence type="ECO:0000313" key="2">
    <source>
        <dbReference type="Proteomes" id="UP000887320"/>
    </source>
</evidence>
<proteinExistence type="predicted"/>
<dbReference type="RefSeq" id="WP_234622838.1">
    <property type="nucleotide sequence ID" value="NZ_JAHWXT010000001.1"/>
</dbReference>
<dbReference type="AlphaFoldDB" id="A0A8X8GNQ0"/>
<reference evidence="1" key="1">
    <citation type="submission" date="2021-07" db="EMBL/GenBank/DDBJ databases">
        <authorList>
            <person name="Fernandez M."/>
            <person name="Pereira P."/>
            <person name="Torres Tejerizo G.A."/>
            <person name="Gonzalez P."/>
            <person name="Agostini E."/>
        </authorList>
    </citation>
    <scope>NUCLEOTIDE SEQUENCE</scope>
    <source>
        <strain evidence="1">SFC 500-1A</strain>
    </source>
</reference>
<comment type="caution">
    <text evidence="1">The sequence shown here is derived from an EMBL/GenBank/DDBJ whole genome shotgun (WGS) entry which is preliminary data.</text>
</comment>
<evidence type="ECO:0000313" key="1">
    <source>
        <dbReference type="EMBL" id="MCF0263781.1"/>
    </source>
</evidence>
<dbReference type="EMBL" id="JAHWXT010000001">
    <property type="protein sequence ID" value="MCF0263781.1"/>
    <property type="molecule type" value="Genomic_DNA"/>
</dbReference>
<sequence length="174" mass="20900">MFELHTNFKQILNLLNLRTQPIQSIVPFLQDPYYLEFLGQCSDTEITPDIDLFGYETTIKENQYFAEHVENLSQQLWKIGRTGQGDEWFLDRNSFDILFYDHDLGMDLDENLKRDQFQSMQINFFQFLQFALLLQALEQHLDKNPLSKVELEQFQDTVNRIHPELFSRYPFDYL</sequence>
<name>A0A8X8GNQ0_ACIGI</name>
<accession>A0A8X8GNQ0</accession>